<gene>
    <name evidence="2" type="primary">atp8</name>
</gene>
<geneLocation type="mitochondrion" evidence="2"/>
<evidence type="ECO:0000256" key="1">
    <source>
        <dbReference type="SAM" id="Phobius"/>
    </source>
</evidence>
<dbReference type="EMBL" id="KP965862">
    <property type="protein sequence ID" value="AKD00049.1"/>
    <property type="molecule type" value="Genomic_DNA"/>
</dbReference>
<keyword evidence="1" id="KW-0812">Transmembrane</keyword>
<proteinExistence type="predicted"/>
<sequence length="38" mass="4625">MPHMAPIYWALVCLLVWFWMLVMFSKRWFGGFVVSFKV</sequence>
<organism evidence="2">
    <name type="scientific">Lepidodermella squamata</name>
    <dbReference type="NCBI Taxonomy" id="1194616"/>
    <lineage>
        <taxon>Eukaryota</taxon>
        <taxon>Metazoa</taxon>
        <taxon>Spiralia</taxon>
        <taxon>Lophotrochozoa</taxon>
        <taxon>Gastrotricha</taxon>
        <taxon>Chaetonotida</taxon>
        <taxon>Paucitubulatina</taxon>
        <taxon>Chaetonotidae</taxon>
        <taxon>Lepidodermella</taxon>
    </lineage>
</organism>
<dbReference type="RefSeq" id="YP_009136574.1">
    <property type="nucleotide sequence ID" value="NC_026985.1"/>
</dbReference>
<name>A0A0F6Q195_9BILA</name>
<keyword evidence="1" id="KW-0472">Membrane</keyword>
<dbReference type="GeneID" id="24251210"/>
<keyword evidence="1" id="KW-1133">Transmembrane helix</keyword>
<evidence type="ECO:0000313" key="2">
    <source>
        <dbReference type="EMBL" id="AKD00049.1"/>
    </source>
</evidence>
<dbReference type="CTD" id="4509"/>
<feature type="transmembrane region" description="Helical" evidence="1">
    <location>
        <begin position="6"/>
        <end position="24"/>
    </location>
</feature>
<dbReference type="AlphaFoldDB" id="A0A0F6Q195"/>
<keyword evidence="2" id="KW-0496">Mitochondrion</keyword>
<protein>
    <submittedName>
        <fullName evidence="2">ATP synthase F0 subunit 8</fullName>
    </submittedName>
</protein>
<reference evidence="2" key="1">
    <citation type="journal article" date="2015" name="Mol. Phylogenet. Evol.">
        <title>Elucidating the phylogenetic position of Gnathostomulida and first mitochondrial genomes of Gnathostomulida, Gastrotricha and Polycladida (Platyhelminthes).</title>
        <authorList>
            <person name="Golombek A."/>
            <person name="Tobergte S."/>
            <person name="Struck T.H."/>
        </authorList>
    </citation>
    <scope>NUCLEOTIDE SEQUENCE</scope>
</reference>
<accession>A0A0F6Q195</accession>